<dbReference type="SUPFAM" id="SSF51366">
    <property type="entry name" value="Ribulose-phoshate binding barrel"/>
    <property type="match status" value="1"/>
</dbReference>
<gene>
    <name evidence="7 9" type="primary">pyrF</name>
    <name evidence="9" type="ORF">CLMAG_04840</name>
</gene>
<protein>
    <recommendedName>
        <fullName evidence="7">Orotidine 5'-phosphate decarboxylase</fullName>
        <ecNumber evidence="7">4.1.1.23</ecNumber>
    </recommendedName>
    <alternativeName>
        <fullName evidence="7">OMP decarboxylase</fullName>
        <shortName evidence="7">OMPDCase</shortName>
        <shortName evidence="7">OMPdecase</shortName>
    </alternativeName>
</protein>
<evidence type="ECO:0000256" key="6">
    <source>
        <dbReference type="ARBA" id="ARBA00049157"/>
    </source>
</evidence>
<evidence type="ECO:0000256" key="2">
    <source>
        <dbReference type="ARBA" id="ARBA00008847"/>
    </source>
</evidence>
<keyword evidence="3 7" id="KW-0210">Decarboxylase</keyword>
<feature type="domain" description="Orotidine 5'-phosphate decarboxylase" evidence="8">
    <location>
        <begin position="15"/>
        <end position="266"/>
    </location>
</feature>
<dbReference type="GO" id="GO:0044205">
    <property type="term" value="P:'de novo' UMP biosynthetic process"/>
    <property type="evidence" value="ECO:0007669"/>
    <property type="project" value="UniProtKB-UniRule"/>
</dbReference>
<evidence type="ECO:0000256" key="4">
    <source>
        <dbReference type="ARBA" id="ARBA00022975"/>
    </source>
</evidence>
<dbReference type="Pfam" id="PF00215">
    <property type="entry name" value="OMPdecase"/>
    <property type="match status" value="1"/>
</dbReference>
<keyword evidence="5 7" id="KW-0456">Lyase</keyword>
<evidence type="ECO:0000259" key="8">
    <source>
        <dbReference type="SMART" id="SM00934"/>
    </source>
</evidence>
<organism evidence="9 10">
    <name type="scientific">Clostridium magnum DSM 2767</name>
    <dbReference type="NCBI Taxonomy" id="1121326"/>
    <lineage>
        <taxon>Bacteria</taxon>
        <taxon>Bacillati</taxon>
        <taxon>Bacillota</taxon>
        <taxon>Clostridia</taxon>
        <taxon>Eubacteriales</taxon>
        <taxon>Clostridiaceae</taxon>
        <taxon>Clostridium</taxon>
    </lineage>
</organism>
<comment type="caution">
    <text evidence="9">The sequence shown here is derived from an EMBL/GenBank/DDBJ whole genome shotgun (WGS) entry which is preliminary data.</text>
</comment>
<dbReference type="UniPathway" id="UPA00070">
    <property type="reaction ID" value="UER00120"/>
</dbReference>
<dbReference type="AlphaFoldDB" id="A0A161X1V3"/>
<feature type="active site" description="Proton donor" evidence="7">
    <location>
        <position position="97"/>
    </location>
</feature>
<keyword evidence="4 7" id="KW-0665">Pyrimidine biosynthesis</keyword>
<dbReference type="HAMAP" id="MF_01215">
    <property type="entry name" value="OMPdecase_type2"/>
    <property type="match status" value="1"/>
</dbReference>
<dbReference type="InterPro" id="IPR001754">
    <property type="entry name" value="OMPdeCOase_dom"/>
</dbReference>
<dbReference type="PROSITE" id="PS00156">
    <property type="entry name" value="OMPDECASE"/>
    <property type="match status" value="1"/>
</dbReference>
<dbReference type="SMART" id="SM00934">
    <property type="entry name" value="OMPdecase"/>
    <property type="match status" value="1"/>
</dbReference>
<dbReference type="CDD" id="cd04725">
    <property type="entry name" value="OMP_decarboxylase_like"/>
    <property type="match status" value="1"/>
</dbReference>
<evidence type="ECO:0000256" key="5">
    <source>
        <dbReference type="ARBA" id="ARBA00023239"/>
    </source>
</evidence>
<dbReference type="PATRIC" id="fig|1121326.3.peg.440"/>
<proteinExistence type="inferred from homology"/>
<evidence type="ECO:0000313" key="10">
    <source>
        <dbReference type="Proteomes" id="UP000076603"/>
    </source>
</evidence>
<evidence type="ECO:0000256" key="1">
    <source>
        <dbReference type="ARBA" id="ARBA00004861"/>
    </source>
</evidence>
<comment type="pathway">
    <text evidence="1 7">Pyrimidine metabolism; UMP biosynthesis via de novo pathway; UMP from orotate: step 2/2.</text>
</comment>
<dbReference type="InterPro" id="IPR013785">
    <property type="entry name" value="Aldolase_TIM"/>
</dbReference>
<dbReference type="NCBIfam" id="TIGR02127">
    <property type="entry name" value="pyrF_sub2"/>
    <property type="match status" value="1"/>
</dbReference>
<dbReference type="Gene3D" id="3.20.20.70">
    <property type="entry name" value="Aldolase class I"/>
    <property type="match status" value="1"/>
</dbReference>
<dbReference type="InterPro" id="IPR011060">
    <property type="entry name" value="RibuloseP-bd_barrel"/>
</dbReference>
<dbReference type="STRING" id="1121326.CLMAG_04840"/>
<dbReference type="Proteomes" id="UP000076603">
    <property type="component" value="Unassembled WGS sequence"/>
</dbReference>
<sequence length="290" mass="32110">MIIDKLYESINKNGHVCVGLDTGVEYIPKEVLDKHTSIEDAIVEYNRTIIDATLDVSSSYKVQIAYYEALGLAGLSAYKRTLQYIREKESIIIADIKRGDIAKTAEMYAKAHFEGDFESDFVTLSPYMGLDGLEPYLPYVENKEKGLFVLVRTSNKGAEDIQYIDTDKNEKVYSVVGEKIQQLGNDYLGTCGYSSIGGVVGCTHVDEGIKLRKDLDKMFFLIPGYGAQGGTAEDVALYLKNGNGGVVNSSRGILLAYKKHEDGAKCFGDYARKEAIRMKEDILSAVRKQG</sequence>
<name>A0A161X1V3_9CLOT</name>
<comment type="similarity">
    <text evidence="2 7">Belongs to the OMP decarboxylase family. Type 2 subfamily.</text>
</comment>
<keyword evidence="10" id="KW-1185">Reference proteome</keyword>
<dbReference type="InterPro" id="IPR018089">
    <property type="entry name" value="OMPdecase_AS"/>
</dbReference>
<accession>A0A161X1V3</accession>
<dbReference type="FunFam" id="3.20.20.70:FF:000246">
    <property type="entry name" value="Orotidine 5'-phosphate decarboxylase"/>
    <property type="match status" value="1"/>
</dbReference>
<comment type="catalytic activity">
    <reaction evidence="6 7">
        <text>orotidine 5'-phosphate + H(+) = UMP + CO2</text>
        <dbReference type="Rhea" id="RHEA:11596"/>
        <dbReference type="ChEBI" id="CHEBI:15378"/>
        <dbReference type="ChEBI" id="CHEBI:16526"/>
        <dbReference type="ChEBI" id="CHEBI:57538"/>
        <dbReference type="ChEBI" id="CHEBI:57865"/>
        <dbReference type="EC" id="4.1.1.23"/>
    </reaction>
</comment>
<evidence type="ECO:0000313" key="9">
    <source>
        <dbReference type="EMBL" id="KZL93438.1"/>
    </source>
</evidence>
<reference evidence="9 10" key="1">
    <citation type="submission" date="2016-04" db="EMBL/GenBank/DDBJ databases">
        <title>Genome sequence of Clostridium magnum DSM 2767.</title>
        <authorList>
            <person name="Poehlein A."/>
            <person name="Uhlig R."/>
            <person name="Fischer R."/>
            <person name="Bahl H."/>
            <person name="Daniel R."/>
        </authorList>
    </citation>
    <scope>NUCLEOTIDE SEQUENCE [LARGE SCALE GENOMIC DNA]</scope>
    <source>
        <strain evidence="9 10">DSM 2767</strain>
    </source>
</reference>
<dbReference type="RefSeq" id="WP_066617406.1">
    <property type="nucleotide sequence ID" value="NZ_FQXL01000024.1"/>
</dbReference>
<dbReference type="EC" id="4.1.1.23" evidence="7"/>
<dbReference type="InterPro" id="IPR011995">
    <property type="entry name" value="OMPdecase_type-2"/>
</dbReference>
<dbReference type="OrthoDB" id="9808470at2"/>
<evidence type="ECO:0000256" key="7">
    <source>
        <dbReference type="HAMAP-Rule" id="MF_01215"/>
    </source>
</evidence>
<dbReference type="GO" id="GO:0006207">
    <property type="term" value="P:'de novo' pyrimidine nucleobase biosynthetic process"/>
    <property type="evidence" value="ECO:0007669"/>
    <property type="project" value="InterPro"/>
</dbReference>
<evidence type="ECO:0000256" key="3">
    <source>
        <dbReference type="ARBA" id="ARBA00022793"/>
    </source>
</evidence>
<dbReference type="PANTHER" id="PTHR43375">
    <property type="entry name" value="OROTIDINE 5'-PHOSPHATE DECARBOXYLASE"/>
    <property type="match status" value="1"/>
</dbReference>
<dbReference type="GO" id="GO:0004590">
    <property type="term" value="F:orotidine-5'-phosphate decarboxylase activity"/>
    <property type="evidence" value="ECO:0007669"/>
    <property type="project" value="UniProtKB-UniRule"/>
</dbReference>
<dbReference type="EMBL" id="LWAE01000001">
    <property type="protein sequence ID" value="KZL93438.1"/>
    <property type="molecule type" value="Genomic_DNA"/>
</dbReference>
<dbReference type="PANTHER" id="PTHR43375:SF1">
    <property type="entry name" value="OROTIDINE 5'-PHOSPHATE DECARBOXYLASE"/>
    <property type="match status" value="1"/>
</dbReference>